<gene>
    <name evidence="3" type="primary">atpB_1</name>
    <name evidence="3" type="ORF">g.111831</name>
</gene>
<feature type="compositionally biased region" description="Low complexity" evidence="1">
    <location>
        <begin position="1"/>
        <end position="20"/>
    </location>
</feature>
<keyword evidence="2" id="KW-0812">Transmembrane</keyword>
<evidence type="ECO:0000256" key="2">
    <source>
        <dbReference type="SAM" id="Phobius"/>
    </source>
</evidence>
<feature type="non-terminal residue" evidence="3">
    <location>
        <position position="1"/>
    </location>
</feature>
<accession>A0A1D1Y168</accession>
<feature type="transmembrane region" description="Helical" evidence="2">
    <location>
        <begin position="93"/>
        <end position="112"/>
    </location>
</feature>
<evidence type="ECO:0000256" key="1">
    <source>
        <dbReference type="SAM" id="MobiDB-lite"/>
    </source>
</evidence>
<dbReference type="EMBL" id="GDJX01019538">
    <property type="protein sequence ID" value="JAT48398.1"/>
    <property type="molecule type" value="Transcribed_RNA"/>
</dbReference>
<organism evidence="3">
    <name type="scientific">Anthurium amnicola</name>
    <dbReference type="NCBI Taxonomy" id="1678845"/>
    <lineage>
        <taxon>Eukaryota</taxon>
        <taxon>Viridiplantae</taxon>
        <taxon>Streptophyta</taxon>
        <taxon>Embryophyta</taxon>
        <taxon>Tracheophyta</taxon>
        <taxon>Spermatophyta</taxon>
        <taxon>Magnoliopsida</taxon>
        <taxon>Liliopsida</taxon>
        <taxon>Araceae</taxon>
        <taxon>Pothoideae</taxon>
        <taxon>Potheae</taxon>
        <taxon>Anthurium</taxon>
    </lineage>
</organism>
<proteinExistence type="predicted"/>
<keyword evidence="2" id="KW-1133">Transmembrane helix</keyword>
<evidence type="ECO:0000313" key="3">
    <source>
        <dbReference type="EMBL" id="JAT48398.1"/>
    </source>
</evidence>
<feature type="transmembrane region" description="Helical" evidence="2">
    <location>
        <begin position="58"/>
        <end position="81"/>
    </location>
</feature>
<dbReference type="AlphaFoldDB" id="A0A1D1Y168"/>
<protein>
    <submittedName>
        <fullName evidence="3">ATP synthase subunit a</fullName>
    </submittedName>
</protein>
<feature type="region of interest" description="Disordered" evidence="1">
    <location>
        <begin position="1"/>
        <end position="26"/>
    </location>
</feature>
<keyword evidence="2" id="KW-0472">Membrane</keyword>
<reference evidence="3" key="1">
    <citation type="submission" date="2015-07" db="EMBL/GenBank/DDBJ databases">
        <title>Transcriptome Assembly of Anthurium amnicola.</title>
        <authorList>
            <person name="Suzuki J."/>
        </authorList>
    </citation>
    <scope>NUCLEOTIDE SEQUENCE</scope>
</reference>
<sequence length="123" mass="13164">AAASPRSSAAAAPAPGSRSPTGRGLGLCLPQHPSFPHRRPPSLSFCSSVRSHELVEDFVNFVLNLNVFFFEVCVEILIFAFGPGSCVTDMTSVMFALFVCFYDNVCGSMLLLNNGVAMANVLF</sequence>
<name>A0A1D1Y168_9ARAE</name>